<sequence length="489" mass="55241">MAGRHRLAKSCAQHYNGSLPRRSFWSTRQVYNESSTLRIPLAPKPNIDIKHIRRWPSIYEKNCEHRGHNSKVQNPGEIVRLFDQWKDLQFKAKGLRERNNELQRRLSAESNVEAEAKKEILEEAKILKAEITTIEQQEEELDNRILDLAIVLPNLTSKHTPFGTKPDVLEYINEHPDTSNGEHKTTSHTTIGTVLDILDFSAAGTTSGWGFYYLKNEAALLEQALVQYALKVAKAHGFQVVTPPSMVYSHISSACGFQPRDRHNEQQVYTITQQKRHLSKPELSLAGTAEIPFAAMKASTDMKAEQLPLRVVGSSRCYRAEAGGRGVETKGLYRVHEFTKVEMFGWEMPDGSEDGLFGLMTSIQKTILQSLGLHCRVLEQPTSDLGASATRKQDIEVFFPSRRKIDEGWGEVTSTSTCTDYQTRRLATRVRSGDKFIYPYTANGTALAVPRVLAAILENHWDQEKEIVHIPKVLQPWMDGQEAIGTSRD</sequence>
<protein>
    <recommendedName>
        <fullName evidence="1">serine--tRNA ligase</fullName>
        <ecNumber evidence="1">6.1.1.11</ecNumber>
    </recommendedName>
    <alternativeName>
        <fullName evidence="6">Seryl-tRNA synthetase</fullName>
    </alternativeName>
    <alternativeName>
        <fullName evidence="7">Seryl-tRNA(Ser) synthetase</fullName>
    </alternativeName>
</protein>
<feature type="coiled-coil region" evidence="10">
    <location>
        <begin position="85"/>
        <end position="144"/>
    </location>
</feature>
<dbReference type="AlphaFoldDB" id="A0A8H3EG74"/>
<keyword evidence="10" id="KW-0175">Coiled coil</keyword>
<feature type="site" description="Important for serine binding" evidence="8">
    <location>
        <position position="445"/>
    </location>
</feature>
<dbReference type="GO" id="GO:0006434">
    <property type="term" value="P:seryl-tRNA aminoacylation"/>
    <property type="evidence" value="ECO:0007669"/>
    <property type="project" value="InterPro"/>
</dbReference>
<evidence type="ECO:0000256" key="9">
    <source>
        <dbReference type="PIRSR" id="PIRSR001529-2"/>
    </source>
</evidence>
<keyword evidence="3" id="KW-0547">Nucleotide-binding</keyword>
<dbReference type="Pfam" id="PF02403">
    <property type="entry name" value="Seryl_tRNA_N"/>
    <property type="match status" value="1"/>
</dbReference>
<organism evidence="12 13">
    <name type="scientific">Gomphillus americanus</name>
    <dbReference type="NCBI Taxonomy" id="1940652"/>
    <lineage>
        <taxon>Eukaryota</taxon>
        <taxon>Fungi</taxon>
        <taxon>Dikarya</taxon>
        <taxon>Ascomycota</taxon>
        <taxon>Pezizomycotina</taxon>
        <taxon>Lecanoromycetes</taxon>
        <taxon>OSLEUM clade</taxon>
        <taxon>Ostropomycetidae</taxon>
        <taxon>Ostropales</taxon>
        <taxon>Graphidaceae</taxon>
        <taxon>Gomphilloideae</taxon>
        <taxon>Gomphillus</taxon>
    </lineage>
</organism>
<dbReference type="FunFam" id="3.30.930.10:FF:000069">
    <property type="entry name" value="Seryl-tRNA synthetase"/>
    <property type="match status" value="1"/>
</dbReference>
<dbReference type="InterPro" id="IPR006195">
    <property type="entry name" value="aa-tRNA-synth_II"/>
</dbReference>
<evidence type="ECO:0000256" key="2">
    <source>
        <dbReference type="ARBA" id="ARBA00022598"/>
    </source>
</evidence>
<dbReference type="UniPathway" id="UPA00906">
    <property type="reaction ID" value="UER00895"/>
</dbReference>
<dbReference type="EMBL" id="CAJPDQ010000002">
    <property type="protein sequence ID" value="CAF9905055.1"/>
    <property type="molecule type" value="Genomic_DNA"/>
</dbReference>
<feature type="binding site" evidence="8">
    <location>
        <position position="319"/>
    </location>
    <ligand>
        <name>L-serine</name>
        <dbReference type="ChEBI" id="CHEBI:33384"/>
    </ligand>
</feature>
<dbReference type="GO" id="GO:0005524">
    <property type="term" value="F:ATP binding"/>
    <property type="evidence" value="ECO:0007669"/>
    <property type="project" value="UniProtKB-KW"/>
</dbReference>
<evidence type="ECO:0000259" key="11">
    <source>
        <dbReference type="PROSITE" id="PS50862"/>
    </source>
</evidence>
<dbReference type="InterPro" id="IPR002314">
    <property type="entry name" value="aa-tRNA-synt_IIb"/>
</dbReference>
<evidence type="ECO:0000256" key="7">
    <source>
        <dbReference type="ARBA" id="ARBA00034892"/>
    </source>
</evidence>
<dbReference type="SUPFAM" id="SSF46589">
    <property type="entry name" value="tRNA-binding arm"/>
    <property type="match status" value="1"/>
</dbReference>
<feature type="binding site" evidence="9">
    <location>
        <begin position="319"/>
        <end position="321"/>
    </location>
    <ligand>
        <name>ATP</name>
        <dbReference type="ChEBI" id="CHEBI:30616"/>
    </ligand>
</feature>
<dbReference type="Gene3D" id="3.30.930.10">
    <property type="entry name" value="Bira Bifunctional Protein, Domain 2"/>
    <property type="match status" value="1"/>
</dbReference>
<evidence type="ECO:0000256" key="10">
    <source>
        <dbReference type="SAM" id="Coils"/>
    </source>
</evidence>
<dbReference type="PIRSF" id="PIRSF001529">
    <property type="entry name" value="Ser-tRNA-synth_IIa"/>
    <property type="match status" value="1"/>
</dbReference>
<dbReference type="InterPro" id="IPR010978">
    <property type="entry name" value="tRNA-bd_arm"/>
</dbReference>
<dbReference type="PRINTS" id="PR00981">
    <property type="entry name" value="TRNASYNTHSER"/>
</dbReference>
<evidence type="ECO:0000313" key="13">
    <source>
        <dbReference type="Proteomes" id="UP000664169"/>
    </source>
</evidence>
<dbReference type="InterPro" id="IPR045864">
    <property type="entry name" value="aa-tRNA-synth_II/BPL/LPL"/>
</dbReference>
<dbReference type="InterPro" id="IPR042103">
    <property type="entry name" value="SerRS_1_N_sf"/>
</dbReference>
<keyword evidence="5" id="KW-0030">Aminoacyl-tRNA synthetase</keyword>
<evidence type="ECO:0000256" key="6">
    <source>
        <dbReference type="ARBA" id="ARBA00031113"/>
    </source>
</evidence>
<dbReference type="PROSITE" id="PS50862">
    <property type="entry name" value="AA_TRNA_LIGASE_II"/>
    <property type="match status" value="1"/>
</dbReference>
<dbReference type="InterPro" id="IPR015866">
    <property type="entry name" value="Ser-tRNA-synth_1_N"/>
</dbReference>
<dbReference type="InterPro" id="IPR002317">
    <property type="entry name" value="Ser-tRNA-ligase_type_1"/>
</dbReference>
<feature type="binding site" evidence="8">
    <location>
        <position position="342"/>
    </location>
    <ligand>
        <name>L-serine</name>
        <dbReference type="ChEBI" id="CHEBI:33384"/>
    </ligand>
</feature>
<dbReference type="SUPFAM" id="SSF55681">
    <property type="entry name" value="Class II aaRS and biotin synthetases"/>
    <property type="match status" value="1"/>
</dbReference>
<keyword evidence="13" id="KW-1185">Reference proteome</keyword>
<evidence type="ECO:0000256" key="8">
    <source>
        <dbReference type="PIRSR" id="PIRSR001529-1"/>
    </source>
</evidence>
<proteinExistence type="predicted"/>
<comment type="caution">
    <text evidence="12">The sequence shown here is derived from an EMBL/GenBank/DDBJ whole genome shotgun (WGS) entry which is preliminary data.</text>
</comment>
<dbReference type="PANTHER" id="PTHR11778">
    <property type="entry name" value="SERYL-TRNA SYNTHETASE"/>
    <property type="match status" value="1"/>
</dbReference>
<keyword evidence="4 9" id="KW-0067">ATP-binding</keyword>
<dbReference type="GO" id="GO:0004828">
    <property type="term" value="F:serine-tRNA ligase activity"/>
    <property type="evidence" value="ECO:0007669"/>
    <property type="project" value="UniProtKB-EC"/>
</dbReference>
<dbReference type="Pfam" id="PF00587">
    <property type="entry name" value="tRNA-synt_2b"/>
    <property type="match status" value="1"/>
</dbReference>
<dbReference type="Proteomes" id="UP000664169">
    <property type="component" value="Unassembled WGS sequence"/>
</dbReference>
<dbReference type="EC" id="6.1.1.11" evidence="1"/>
<evidence type="ECO:0000256" key="1">
    <source>
        <dbReference type="ARBA" id="ARBA00012840"/>
    </source>
</evidence>
<accession>A0A8H3EG74</accession>
<evidence type="ECO:0000256" key="4">
    <source>
        <dbReference type="ARBA" id="ARBA00022840"/>
    </source>
</evidence>
<keyword evidence="2" id="KW-0436">Ligase</keyword>
<feature type="binding site" evidence="8">
    <location>
        <position position="443"/>
    </location>
    <ligand>
        <name>L-serine</name>
        <dbReference type="ChEBI" id="CHEBI:33384"/>
    </ligand>
</feature>
<name>A0A8H3EG74_9LECA</name>
<dbReference type="Gene3D" id="1.10.287.40">
    <property type="entry name" value="Serine-tRNA synthetase, tRNA binding domain"/>
    <property type="match status" value="1"/>
</dbReference>
<evidence type="ECO:0000256" key="5">
    <source>
        <dbReference type="ARBA" id="ARBA00023146"/>
    </source>
</evidence>
<dbReference type="NCBIfam" id="TIGR00414">
    <property type="entry name" value="serS"/>
    <property type="match status" value="1"/>
</dbReference>
<dbReference type="OrthoDB" id="10264585at2759"/>
<gene>
    <name evidence="12" type="ORF">GOMPHAMPRED_003021</name>
</gene>
<feature type="binding site" evidence="8">
    <location>
        <position position="288"/>
    </location>
    <ligand>
        <name>L-serine</name>
        <dbReference type="ChEBI" id="CHEBI:33384"/>
    </ligand>
</feature>
<feature type="binding site" evidence="9">
    <location>
        <begin position="335"/>
        <end position="338"/>
    </location>
    <ligand>
        <name>ATP</name>
        <dbReference type="ChEBI" id="CHEBI:30616"/>
    </ligand>
</feature>
<feature type="domain" description="Aminoacyl-transfer RNA synthetases class-II family profile" evidence="11">
    <location>
        <begin position="221"/>
        <end position="476"/>
    </location>
</feature>
<reference evidence="12" key="1">
    <citation type="submission" date="2021-03" db="EMBL/GenBank/DDBJ databases">
        <authorList>
            <person name="Tagirdzhanova G."/>
        </authorList>
    </citation>
    <scope>NUCLEOTIDE SEQUENCE</scope>
</reference>
<evidence type="ECO:0000256" key="3">
    <source>
        <dbReference type="ARBA" id="ARBA00022741"/>
    </source>
</evidence>
<evidence type="ECO:0000313" key="12">
    <source>
        <dbReference type="EMBL" id="CAF9905055.1"/>
    </source>
</evidence>
<feature type="binding site" evidence="9">
    <location>
        <begin position="411"/>
        <end position="414"/>
    </location>
    <ligand>
        <name>ATP</name>
        <dbReference type="ChEBI" id="CHEBI:30616"/>
    </ligand>
</feature>